<keyword evidence="3" id="KW-0649">Protein kinase inhibitor</keyword>
<accession>V5G5E5</accession>
<name>V5G5E5_ANOGL</name>
<evidence type="ECO:0000256" key="1">
    <source>
        <dbReference type="ARBA" id="ARBA00004123"/>
    </source>
</evidence>
<protein>
    <recommendedName>
        <fullName evidence="7">Cyclin-dependent kinase inhibitor domain-containing protein</fullName>
    </recommendedName>
</protein>
<keyword evidence="4" id="KW-0539">Nucleus</keyword>
<sequence length="186" mass="21652">MSISIHNPLGLTLCSRMPNSMFLYNNREVRKVKRVLFGPSDDIATKKFVQEELSKIAVIQSEKWNFDFKREQTLDPNGQYQWRPATPQKTVRPVKTRPTPEDDIQEELYGEPGEVIRPTPVRMIEEEEMKPPKPTHKARNQNQKPQSLITDFMVEKKRSTSDPTKKPDWAPMERPAKVPRLHDTTS</sequence>
<dbReference type="PANTHER" id="PTHR10265:SF45">
    <property type="entry name" value="DACAPO"/>
    <property type="match status" value="1"/>
</dbReference>
<evidence type="ECO:0000256" key="3">
    <source>
        <dbReference type="ARBA" id="ARBA00023013"/>
    </source>
</evidence>
<dbReference type="InterPro" id="IPR044898">
    <property type="entry name" value="CDI_dom_sf"/>
</dbReference>
<reference evidence="8" key="1">
    <citation type="submission" date="2013-07" db="EMBL/GenBank/DDBJ databases">
        <title>Midgut Transcriptome Profiling of Anoplphora glabripennis, a Lignocellulose Degrading, Wood-Boring Cerambycid.</title>
        <authorList>
            <person name="Scully E.D."/>
            <person name="Hoover K."/>
            <person name="Carlson J.E."/>
            <person name="Tien M."/>
            <person name="Geib S.M."/>
        </authorList>
    </citation>
    <scope>NUCLEOTIDE SEQUENCE</scope>
</reference>
<feature type="region of interest" description="Disordered" evidence="6">
    <location>
        <begin position="124"/>
        <end position="186"/>
    </location>
</feature>
<evidence type="ECO:0000256" key="5">
    <source>
        <dbReference type="ARBA" id="ARBA00023306"/>
    </source>
</evidence>
<dbReference type="GO" id="GO:0004861">
    <property type="term" value="F:cyclin-dependent protein serine/threonine kinase inhibitor activity"/>
    <property type="evidence" value="ECO:0007669"/>
    <property type="project" value="InterPro"/>
</dbReference>
<comment type="subcellular location">
    <subcellularLocation>
        <location evidence="1">Nucleus</location>
    </subcellularLocation>
</comment>
<feature type="compositionally biased region" description="Basic and acidic residues" evidence="6">
    <location>
        <begin position="174"/>
        <end position="186"/>
    </location>
</feature>
<evidence type="ECO:0000259" key="7">
    <source>
        <dbReference type="Pfam" id="PF02234"/>
    </source>
</evidence>
<feature type="compositionally biased region" description="Polar residues" evidence="6">
    <location>
        <begin position="140"/>
        <end position="149"/>
    </location>
</feature>
<organism evidence="8">
    <name type="scientific">Anoplophora glabripennis</name>
    <name type="common">Asian longhorn beetle</name>
    <name type="synonym">Anoplophora nobilis</name>
    <dbReference type="NCBI Taxonomy" id="217634"/>
    <lineage>
        <taxon>Eukaryota</taxon>
        <taxon>Metazoa</taxon>
        <taxon>Ecdysozoa</taxon>
        <taxon>Arthropoda</taxon>
        <taxon>Hexapoda</taxon>
        <taxon>Insecta</taxon>
        <taxon>Pterygota</taxon>
        <taxon>Neoptera</taxon>
        <taxon>Endopterygota</taxon>
        <taxon>Coleoptera</taxon>
        <taxon>Polyphaga</taxon>
        <taxon>Cucujiformia</taxon>
        <taxon>Chrysomeloidea</taxon>
        <taxon>Cerambycidae</taxon>
        <taxon>Lamiinae</taxon>
        <taxon>Lamiini</taxon>
        <taxon>Anoplophora</taxon>
    </lineage>
</organism>
<dbReference type="EMBL" id="GALX01003176">
    <property type="protein sequence ID" value="JAB65290.1"/>
    <property type="molecule type" value="Transcribed_RNA"/>
</dbReference>
<evidence type="ECO:0000313" key="8">
    <source>
        <dbReference type="EMBL" id="JAB65290.1"/>
    </source>
</evidence>
<feature type="compositionally biased region" description="Basic and acidic residues" evidence="6">
    <location>
        <begin position="153"/>
        <end position="168"/>
    </location>
</feature>
<keyword evidence="5" id="KW-0131">Cell cycle</keyword>
<dbReference type="AlphaFoldDB" id="V5G5E5"/>
<dbReference type="PANTHER" id="PTHR10265">
    <property type="entry name" value="CYCLIN-DEPENDENT KINASE INHIBITOR 1"/>
    <property type="match status" value="1"/>
</dbReference>
<dbReference type="InterPro" id="IPR003175">
    <property type="entry name" value="CDI_dom"/>
</dbReference>
<feature type="region of interest" description="Disordered" evidence="6">
    <location>
        <begin position="76"/>
        <end position="109"/>
    </location>
</feature>
<evidence type="ECO:0000256" key="2">
    <source>
        <dbReference type="ARBA" id="ARBA00006726"/>
    </source>
</evidence>
<dbReference type="Pfam" id="PF02234">
    <property type="entry name" value="CDI"/>
    <property type="match status" value="1"/>
</dbReference>
<dbReference type="GO" id="GO:0005634">
    <property type="term" value="C:nucleus"/>
    <property type="evidence" value="ECO:0007669"/>
    <property type="project" value="UniProtKB-SubCell"/>
</dbReference>
<evidence type="ECO:0000256" key="6">
    <source>
        <dbReference type="SAM" id="MobiDB-lite"/>
    </source>
</evidence>
<comment type="similarity">
    <text evidence="2">Belongs to the CDI family.</text>
</comment>
<evidence type="ECO:0000256" key="4">
    <source>
        <dbReference type="ARBA" id="ARBA00023242"/>
    </source>
</evidence>
<proteinExistence type="inferred from homology"/>
<dbReference type="Gene3D" id="4.10.365.10">
    <property type="entry name" value="p27"/>
    <property type="match status" value="1"/>
</dbReference>
<dbReference type="GO" id="GO:0051726">
    <property type="term" value="P:regulation of cell cycle"/>
    <property type="evidence" value="ECO:0007669"/>
    <property type="project" value="InterPro"/>
</dbReference>
<feature type="domain" description="Cyclin-dependent kinase inhibitor" evidence="7">
    <location>
        <begin position="36"/>
        <end position="83"/>
    </location>
</feature>